<name>A0ABU3XZ75_9GAMM</name>
<evidence type="ECO:0000313" key="3">
    <source>
        <dbReference type="Proteomes" id="UP001273935"/>
    </source>
</evidence>
<comment type="caution">
    <text evidence="2">The sequence shown here is derived from an EMBL/GenBank/DDBJ whole genome shotgun (WGS) entry which is preliminary data.</text>
</comment>
<evidence type="ECO:0000313" key="2">
    <source>
        <dbReference type="EMBL" id="MDV3443220.1"/>
    </source>
</evidence>
<dbReference type="RefSeq" id="WP_317234581.1">
    <property type="nucleotide sequence ID" value="NZ_JAWJUL010000168.1"/>
</dbReference>
<protein>
    <submittedName>
        <fullName evidence="2">Uncharacterized protein</fullName>
    </submittedName>
</protein>
<dbReference type="Proteomes" id="UP001273935">
    <property type="component" value="Unassembled WGS sequence"/>
</dbReference>
<dbReference type="EMBL" id="JAWJUL010000168">
    <property type="protein sequence ID" value="MDV3443220.1"/>
    <property type="molecule type" value="Genomic_DNA"/>
</dbReference>
<reference evidence="2 3" key="1">
    <citation type="submission" date="2023-10" db="EMBL/GenBank/DDBJ databases">
        <title>Pseudomonas otitidis isolated from a paediatric patient with cystic fibrosis in Chile.</title>
        <authorList>
            <person name="Amsteins-Romero L."/>
            <person name="Opazo-Capurro A."/>
            <person name="Matus-Kohler M."/>
            <person name="Gonzalez-Rocha G."/>
        </authorList>
    </citation>
    <scope>NUCLEOTIDE SEQUENCE [LARGE SCALE GENOMIC DNA]</scope>
    <source>
        <strain evidence="2 3">P-714</strain>
    </source>
</reference>
<keyword evidence="1" id="KW-1133">Transmembrane helix</keyword>
<accession>A0ABU3XZ75</accession>
<gene>
    <name evidence="2" type="ORF">R0G64_27790</name>
</gene>
<feature type="transmembrane region" description="Helical" evidence="1">
    <location>
        <begin position="56"/>
        <end position="77"/>
    </location>
</feature>
<keyword evidence="1" id="KW-0812">Transmembrane</keyword>
<sequence length="84" mass="8560">MKLMNIARKYGRQASVAVSLVGATVFSGLTMAADATSITELTTALATPAAEAKVGALAIAGVVGGIFALLFAIYIVLGMMKRRG</sequence>
<proteinExistence type="predicted"/>
<evidence type="ECO:0000256" key="1">
    <source>
        <dbReference type="SAM" id="Phobius"/>
    </source>
</evidence>
<keyword evidence="1" id="KW-0472">Membrane</keyword>
<keyword evidence="3" id="KW-1185">Reference proteome</keyword>
<organism evidence="2 3">
    <name type="scientific">Metapseudomonas otitidis</name>
    <dbReference type="NCBI Taxonomy" id="319939"/>
    <lineage>
        <taxon>Bacteria</taxon>
        <taxon>Pseudomonadati</taxon>
        <taxon>Pseudomonadota</taxon>
        <taxon>Gammaproteobacteria</taxon>
        <taxon>Pseudomonadales</taxon>
        <taxon>Pseudomonadaceae</taxon>
        <taxon>Metapseudomonas</taxon>
    </lineage>
</organism>